<dbReference type="Pfam" id="PF00375">
    <property type="entry name" value="SDF"/>
    <property type="match status" value="1"/>
</dbReference>
<evidence type="ECO:0000256" key="10">
    <source>
        <dbReference type="ARBA" id="ARBA00022989"/>
    </source>
</evidence>
<dbReference type="GO" id="GO:0070779">
    <property type="term" value="P:D-aspartate import across plasma membrane"/>
    <property type="evidence" value="ECO:0007669"/>
    <property type="project" value="TreeGrafter"/>
</dbReference>
<evidence type="ECO:0000256" key="13">
    <source>
        <dbReference type="ARBA" id="ARBA00023180"/>
    </source>
</evidence>
<keyword evidence="5 17" id="KW-0812">Transmembrane</keyword>
<dbReference type="InterPro" id="IPR018107">
    <property type="entry name" value="Na-dicarboxylate_symporter_CS"/>
</dbReference>
<dbReference type="GO" id="GO:0005886">
    <property type="term" value="C:plasma membrane"/>
    <property type="evidence" value="ECO:0007669"/>
    <property type="project" value="UniProtKB-SubCell"/>
</dbReference>
<dbReference type="OrthoDB" id="5877963at2759"/>
<evidence type="ECO:0000313" key="19">
    <source>
        <dbReference type="Proteomes" id="UP000248480"/>
    </source>
</evidence>
<comment type="catalytic activity">
    <reaction evidence="16">
        <text>D-aspartate(out) + K(+)(in) + 3 Na(+)(out) + H(+)(out) = D-aspartate(in) + K(+)(out) + 3 Na(+)(in) + H(+)(in)</text>
        <dbReference type="Rhea" id="RHEA:71379"/>
        <dbReference type="ChEBI" id="CHEBI:15378"/>
        <dbReference type="ChEBI" id="CHEBI:29101"/>
        <dbReference type="ChEBI" id="CHEBI:29103"/>
        <dbReference type="ChEBI" id="CHEBI:29990"/>
    </reaction>
</comment>
<evidence type="ECO:0000256" key="6">
    <source>
        <dbReference type="ARBA" id="ARBA00022723"/>
    </source>
</evidence>
<evidence type="ECO:0000256" key="5">
    <source>
        <dbReference type="ARBA" id="ARBA00022692"/>
    </source>
</evidence>
<dbReference type="InterPro" id="IPR036458">
    <property type="entry name" value="Na:dicarbo_symporter_sf"/>
</dbReference>
<dbReference type="GO" id="GO:0046872">
    <property type="term" value="F:metal ion binding"/>
    <property type="evidence" value="ECO:0007669"/>
    <property type="project" value="UniProtKB-KW"/>
</dbReference>
<dbReference type="PANTHER" id="PTHR11958">
    <property type="entry name" value="SODIUM/DICARBOXYLATE SYMPORTER-RELATED"/>
    <property type="match status" value="1"/>
</dbReference>
<evidence type="ECO:0000256" key="2">
    <source>
        <dbReference type="ARBA" id="ARBA00011233"/>
    </source>
</evidence>
<evidence type="ECO:0000256" key="18">
    <source>
        <dbReference type="SAM" id="MobiDB-lite"/>
    </source>
</evidence>
<dbReference type="PRINTS" id="PR00173">
    <property type="entry name" value="EDTRNSPORT"/>
</dbReference>
<keyword evidence="12 17" id="KW-0472">Membrane</keyword>
<keyword evidence="4" id="KW-1003">Cell membrane</keyword>
<dbReference type="AlphaFoldDB" id="A0A2Y9G3G5"/>
<feature type="region of interest" description="Disordered" evidence="18">
    <location>
        <begin position="409"/>
        <end position="430"/>
    </location>
</feature>
<gene>
    <name evidence="20" type="primary">SLC1A3</name>
</gene>
<comment type="subcellular location">
    <subcellularLocation>
        <location evidence="1">Cell membrane</location>
        <topology evidence="1">Multi-pass membrane protein</topology>
    </subcellularLocation>
    <subcellularLocation>
        <location evidence="17">Membrane</location>
        <topology evidence="17">Multi-pass membrane protein</topology>
    </subcellularLocation>
</comment>
<dbReference type="GeneID" id="101348893"/>
<dbReference type="RefSeq" id="XP_012413539.1">
    <property type="nucleotide sequence ID" value="XM_012558085.2"/>
</dbReference>
<dbReference type="Gene3D" id="1.10.3860.10">
    <property type="entry name" value="Sodium:dicarboxylate symporter"/>
    <property type="match status" value="2"/>
</dbReference>
<dbReference type="PROSITE" id="PS00714">
    <property type="entry name" value="NA_DICARBOXYL_SYMP_2"/>
    <property type="match status" value="1"/>
</dbReference>
<keyword evidence="11" id="KW-0915">Sodium</keyword>
<evidence type="ECO:0000256" key="8">
    <source>
        <dbReference type="ARBA" id="ARBA00022958"/>
    </source>
</evidence>
<keyword evidence="6" id="KW-0479">Metal-binding</keyword>
<dbReference type="Proteomes" id="UP000248480">
    <property type="component" value="Unplaced"/>
</dbReference>
<keyword evidence="10 17" id="KW-1133">Transmembrane helix</keyword>
<evidence type="ECO:0000256" key="11">
    <source>
        <dbReference type="ARBA" id="ARBA00023053"/>
    </source>
</evidence>
<evidence type="ECO:0000256" key="16">
    <source>
        <dbReference type="ARBA" id="ARBA00049118"/>
    </source>
</evidence>
<dbReference type="GO" id="GO:0015501">
    <property type="term" value="F:glutamate:sodium symporter activity"/>
    <property type="evidence" value="ECO:0007669"/>
    <property type="project" value="TreeGrafter"/>
</dbReference>
<feature type="transmembrane region" description="Helical" evidence="17">
    <location>
        <begin position="49"/>
        <end position="71"/>
    </location>
</feature>
<keyword evidence="8" id="KW-0630">Potassium</keyword>
<accession>A0A2Y9G3G5</accession>
<dbReference type="GO" id="GO:0140009">
    <property type="term" value="P:L-aspartate import across plasma membrane"/>
    <property type="evidence" value="ECO:0007669"/>
    <property type="project" value="TreeGrafter"/>
</dbReference>
<evidence type="ECO:0000256" key="3">
    <source>
        <dbReference type="ARBA" id="ARBA00022448"/>
    </source>
</evidence>
<feature type="compositionally biased region" description="Basic and acidic residues" evidence="18">
    <location>
        <begin position="419"/>
        <end position="430"/>
    </location>
</feature>
<reference evidence="20" key="1">
    <citation type="submission" date="2025-08" db="UniProtKB">
        <authorList>
            <consortium name="RefSeq"/>
        </authorList>
    </citation>
    <scope>IDENTIFICATION</scope>
</reference>
<evidence type="ECO:0000256" key="1">
    <source>
        <dbReference type="ARBA" id="ARBA00004651"/>
    </source>
</evidence>
<evidence type="ECO:0000256" key="7">
    <source>
        <dbReference type="ARBA" id="ARBA00022847"/>
    </source>
</evidence>
<evidence type="ECO:0000256" key="14">
    <source>
        <dbReference type="ARBA" id="ARBA00047601"/>
    </source>
</evidence>
<evidence type="ECO:0000256" key="12">
    <source>
        <dbReference type="ARBA" id="ARBA00023136"/>
    </source>
</evidence>
<dbReference type="InterPro" id="IPR001991">
    <property type="entry name" value="Na-dicarboxylate_symporter"/>
</dbReference>
<keyword evidence="3 17" id="KW-0813">Transport</keyword>
<keyword evidence="9" id="KW-0029">Amino-acid transport</keyword>
<evidence type="ECO:0000313" key="20">
    <source>
        <dbReference type="RefSeq" id="XP_012413539.1"/>
    </source>
</evidence>
<feature type="transmembrane region" description="Helical" evidence="17">
    <location>
        <begin position="123"/>
        <end position="145"/>
    </location>
</feature>
<name>A0A2Y9G3G5_TRIMA</name>
<dbReference type="PROSITE" id="PS00713">
    <property type="entry name" value="NA_DICARBOXYL_SYMP_1"/>
    <property type="match status" value="1"/>
</dbReference>
<feature type="transmembrane region" description="Helical" evidence="17">
    <location>
        <begin position="234"/>
        <end position="252"/>
    </location>
</feature>
<dbReference type="GO" id="GO:0098712">
    <property type="term" value="P:L-glutamate import across plasma membrane"/>
    <property type="evidence" value="ECO:0007669"/>
    <property type="project" value="TreeGrafter"/>
</dbReference>
<comment type="subunit">
    <text evidence="2">Homotrimer.</text>
</comment>
<protein>
    <recommendedName>
        <fullName evidence="17">Amino acid transporter</fullName>
    </recommendedName>
</protein>
<comment type="similarity">
    <text evidence="17">Belongs to the dicarboxylate/amino acid:cation symporter (DAACS) (TC 2.A.23) family.</text>
</comment>
<keyword evidence="7 17" id="KW-0769">Symport</keyword>
<proteinExistence type="inferred from homology"/>
<evidence type="ECO:0000256" key="9">
    <source>
        <dbReference type="ARBA" id="ARBA00022970"/>
    </source>
</evidence>
<organism evidence="19 20">
    <name type="scientific">Trichechus manatus latirostris</name>
    <name type="common">Florida manatee</name>
    <dbReference type="NCBI Taxonomy" id="127582"/>
    <lineage>
        <taxon>Eukaryota</taxon>
        <taxon>Metazoa</taxon>
        <taxon>Chordata</taxon>
        <taxon>Craniata</taxon>
        <taxon>Vertebrata</taxon>
        <taxon>Euteleostomi</taxon>
        <taxon>Mammalia</taxon>
        <taxon>Eutheria</taxon>
        <taxon>Afrotheria</taxon>
        <taxon>Sirenia</taxon>
        <taxon>Trichechidae</taxon>
        <taxon>Trichechus</taxon>
    </lineage>
</organism>
<keyword evidence="13" id="KW-0325">Glycoprotein</keyword>
<evidence type="ECO:0000256" key="4">
    <source>
        <dbReference type="ARBA" id="ARBA00022475"/>
    </source>
</evidence>
<dbReference type="GO" id="GO:0015175">
    <property type="term" value="F:neutral L-amino acid transmembrane transporter activity"/>
    <property type="evidence" value="ECO:0007669"/>
    <property type="project" value="TreeGrafter"/>
</dbReference>
<evidence type="ECO:0000256" key="15">
    <source>
        <dbReference type="ARBA" id="ARBA00048715"/>
    </source>
</evidence>
<dbReference type="CTD" id="6507"/>
<sequence>MTKSNGEEPRIGGRMERLQRGVRKRTLLAKKKVQNITKEDVKNYLFRNAFVLLTVTAVIVGTILGFTLRPYKMSYREVKYFSFPGELLMRMLQMLVLPLIISSLVTGMAALDSKASGKMGMRAVVYYMTTTIIAVVIGIIIVIIIHPGKGTKENMHREGKIVQVTAADAFLDLIRYAPLGILFLIAGKIVEMEDMGVIGGQLAMYTVTVIVGLLIHAVIVLPLLYFLVTRKNPWVFIGGLLQALITALGTSSSSATLPITFKCLEENIGVDKRVTRFVLPVGATINMDGTALYEALAAIFIAQVNNFELNFGQIITISITATAASIGAAGIPQAGLVTMVIVLTSVGLPTDDITLIIAVDWFLDRLRTTTNVLGDSLGAGIVEHLSRHELKNRDVEMGNSVIEENEMKKPYQLIAQENENEKPLDSETKM</sequence>
<keyword evidence="19" id="KW-1185">Reference proteome</keyword>
<feature type="transmembrane region" description="Helical" evidence="17">
    <location>
        <begin position="91"/>
        <end position="111"/>
    </location>
</feature>
<dbReference type="GO" id="GO:0005313">
    <property type="term" value="F:L-glutamate transmembrane transporter activity"/>
    <property type="evidence" value="ECO:0007669"/>
    <property type="project" value="TreeGrafter"/>
</dbReference>
<comment type="catalytic activity">
    <reaction evidence="14">
        <text>K(+)(in) + L-glutamate(out) + 3 Na(+)(out) + H(+)(out) = K(+)(out) + L-glutamate(in) + 3 Na(+)(in) + H(+)(in)</text>
        <dbReference type="Rhea" id="RHEA:70699"/>
        <dbReference type="ChEBI" id="CHEBI:15378"/>
        <dbReference type="ChEBI" id="CHEBI:29101"/>
        <dbReference type="ChEBI" id="CHEBI:29103"/>
        <dbReference type="ChEBI" id="CHEBI:29985"/>
    </reaction>
</comment>
<evidence type="ECO:0000256" key="17">
    <source>
        <dbReference type="RuleBase" id="RU361216"/>
    </source>
</evidence>
<comment type="catalytic activity">
    <reaction evidence="15">
        <text>K(+)(in) + L-aspartate(out) + 3 Na(+)(out) + H(+)(out) = K(+)(out) + L-aspartate(in) + 3 Na(+)(in) + H(+)(in)</text>
        <dbReference type="Rhea" id="RHEA:70851"/>
        <dbReference type="ChEBI" id="CHEBI:15378"/>
        <dbReference type="ChEBI" id="CHEBI:29101"/>
        <dbReference type="ChEBI" id="CHEBI:29103"/>
        <dbReference type="ChEBI" id="CHEBI:29991"/>
    </reaction>
</comment>
<feature type="transmembrane region" description="Helical" evidence="17">
    <location>
        <begin position="202"/>
        <end position="228"/>
    </location>
</feature>
<dbReference type="InterPro" id="IPR050746">
    <property type="entry name" value="DAACS"/>
</dbReference>
<dbReference type="PANTHER" id="PTHR11958:SF24">
    <property type="entry name" value="EXCITATORY AMINO ACID TRANSPORTER 1"/>
    <property type="match status" value="1"/>
</dbReference>
<dbReference type="SUPFAM" id="SSF118215">
    <property type="entry name" value="Proton glutamate symport protein"/>
    <property type="match status" value="1"/>
</dbReference>